<accession>A0A398B2Y4</accession>
<protein>
    <submittedName>
        <fullName evidence="1">Uncharacterized protein</fullName>
    </submittedName>
</protein>
<dbReference type="Proteomes" id="UP000265816">
    <property type="component" value="Unassembled WGS sequence"/>
</dbReference>
<dbReference type="EMBL" id="QWVT01000029">
    <property type="protein sequence ID" value="RID83228.1"/>
    <property type="molecule type" value="Genomic_DNA"/>
</dbReference>
<organism evidence="1 2">
    <name type="scientific">Mesobacillus zeae</name>
    <dbReference type="NCBI Taxonomy" id="1917180"/>
    <lineage>
        <taxon>Bacteria</taxon>
        <taxon>Bacillati</taxon>
        <taxon>Bacillota</taxon>
        <taxon>Bacilli</taxon>
        <taxon>Bacillales</taxon>
        <taxon>Bacillaceae</taxon>
        <taxon>Mesobacillus</taxon>
    </lineage>
</organism>
<dbReference type="Gene3D" id="1.10.10.10">
    <property type="entry name" value="Winged helix-like DNA-binding domain superfamily/Winged helix DNA-binding domain"/>
    <property type="match status" value="1"/>
</dbReference>
<dbReference type="SUPFAM" id="SSF46785">
    <property type="entry name" value="Winged helix' DNA-binding domain"/>
    <property type="match status" value="1"/>
</dbReference>
<comment type="caution">
    <text evidence="1">The sequence shown here is derived from an EMBL/GenBank/DDBJ whole genome shotgun (WGS) entry which is preliminary data.</text>
</comment>
<sequence length="313" mass="35727">MSESQSEKILSQVKSGEISIPEGKIELYKVYKRTHREQAEALRKKTTAEQYKTIHKGREFLMQSHGLMKLYKQLTHAEAGTFYKLFSYVQWEGDGLLIKNKQAMTQKELSQIAGVSVRQLQRNVEKLIELGLVIQHGSDKYPTYIINSDYVRMGELRDKKTPFTRVYKTTSRHFFDKLNIKELGFFIKLSLYIDFNTLIVVGNPHEPNADKITPLRLAGIAELMGDSVNTVKAHIRALGNAGILREEGPAGSTLAKKTFYLHPEVVNRGQVGNTTFFDVLSLFTSLDKPMKYEKAHKEKVAAKEFIQRVVDNK</sequence>
<proteinExistence type="predicted"/>
<reference evidence="1 2" key="1">
    <citation type="submission" date="2018-08" db="EMBL/GenBank/DDBJ databases">
        <title>Bacillus jemisoniae sp. nov., Bacillus chryseoplanitiae sp. nov., Bacillus resnikiae sp. nov., and Bacillus frankliniae sp. nov., isolated from Viking spacecraft and associated surfaces.</title>
        <authorList>
            <person name="Seuylemezian A."/>
            <person name="Vaishampayan P."/>
        </authorList>
    </citation>
    <scope>NUCLEOTIDE SEQUENCE [LARGE SCALE GENOMIC DNA]</scope>
    <source>
        <strain evidence="1 2">JJ-247</strain>
    </source>
</reference>
<keyword evidence="2" id="KW-1185">Reference proteome</keyword>
<dbReference type="InterPro" id="IPR036388">
    <property type="entry name" value="WH-like_DNA-bd_sf"/>
</dbReference>
<dbReference type="AlphaFoldDB" id="A0A398B2Y4"/>
<name>A0A398B2Y4_9BACI</name>
<gene>
    <name evidence="1" type="ORF">D1970_17085</name>
</gene>
<dbReference type="OrthoDB" id="2564399at2"/>
<evidence type="ECO:0000313" key="1">
    <source>
        <dbReference type="EMBL" id="RID83228.1"/>
    </source>
</evidence>
<dbReference type="RefSeq" id="WP_119114073.1">
    <property type="nucleotide sequence ID" value="NZ_CBCSEO010000003.1"/>
</dbReference>
<evidence type="ECO:0000313" key="2">
    <source>
        <dbReference type="Proteomes" id="UP000265816"/>
    </source>
</evidence>
<dbReference type="InterPro" id="IPR036390">
    <property type="entry name" value="WH_DNA-bd_sf"/>
</dbReference>